<dbReference type="RefSeq" id="WP_248254762.1">
    <property type="nucleotide sequence ID" value="NZ_JAIWJX010000003.1"/>
</dbReference>
<dbReference type="EMBL" id="JAIWJX010000003">
    <property type="protein sequence ID" value="MCK6259391.1"/>
    <property type="molecule type" value="Genomic_DNA"/>
</dbReference>
<sequence length="68" mass="7876">MKQIDFYTSDNMAQFWDFTKGLLQTTAPGIMLWFAVTAVGIVLTIIVKAFRQSSKEDDEDDEIEVRHY</sequence>
<gene>
    <name evidence="2" type="ORF">LCY76_22730</name>
</gene>
<evidence type="ECO:0000256" key="1">
    <source>
        <dbReference type="SAM" id="Phobius"/>
    </source>
</evidence>
<keyword evidence="3" id="KW-1185">Reference proteome</keyword>
<evidence type="ECO:0000313" key="3">
    <source>
        <dbReference type="Proteomes" id="UP001139011"/>
    </source>
</evidence>
<keyword evidence="1" id="KW-1133">Transmembrane helix</keyword>
<organism evidence="2 3">
    <name type="scientific">Fictibacillus marinisediminis</name>
    <dbReference type="NCBI Taxonomy" id="2878389"/>
    <lineage>
        <taxon>Bacteria</taxon>
        <taxon>Bacillati</taxon>
        <taxon>Bacillota</taxon>
        <taxon>Bacilli</taxon>
        <taxon>Bacillales</taxon>
        <taxon>Fictibacillaceae</taxon>
        <taxon>Fictibacillus</taxon>
    </lineage>
</organism>
<reference evidence="2" key="1">
    <citation type="submission" date="2021-09" db="EMBL/GenBank/DDBJ databases">
        <title>Genome analysis of Fictibacillus sp. KIGAM418 isolated from marine sediment.</title>
        <authorList>
            <person name="Seo M.-J."/>
            <person name="Cho E.-S."/>
            <person name="Hwang C.Y."/>
        </authorList>
    </citation>
    <scope>NUCLEOTIDE SEQUENCE</scope>
    <source>
        <strain evidence="2">KIGAM418</strain>
    </source>
</reference>
<evidence type="ECO:0000313" key="2">
    <source>
        <dbReference type="EMBL" id="MCK6259391.1"/>
    </source>
</evidence>
<comment type="caution">
    <text evidence="2">The sequence shown here is derived from an EMBL/GenBank/DDBJ whole genome shotgun (WGS) entry which is preliminary data.</text>
</comment>
<keyword evidence="1" id="KW-0472">Membrane</keyword>
<dbReference type="Proteomes" id="UP001139011">
    <property type="component" value="Unassembled WGS sequence"/>
</dbReference>
<accession>A0A9X2BF67</accession>
<feature type="transmembrane region" description="Helical" evidence="1">
    <location>
        <begin position="30"/>
        <end position="50"/>
    </location>
</feature>
<name>A0A9X2BF67_9BACL</name>
<dbReference type="AlphaFoldDB" id="A0A9X2BF67"/>
<proteinExistence type="predicted"/>
<protein>
    <submittedName>
        <fullName evidence="2">Uncharacterized protein</fullName>
    </submittedName>
</protein>
<keyword evidence="1" id="KW-0812">Transmembrane</keyword>